<protein>
    <submittedName>
        <fullName evidence="9">Helix-turn-helix domain-containing protein</fullName>
    </submittedName>
</protein>
<keyword evidence="4" id="KW-0804">Transcription</keyword>
<dbReference type="RefSeq" id="WP_204961858.1">
    <property type="nucleotide sequence ID" value="NZ_JAFEUO010000011.1"/>
</dbReference>
<dbReference type="InterPro" id="IPR016032">
    <property type="entry name" value="Sig_transdc_resp-reg_C-effctor"/>
</dbReference>
<dbReference type="Pfam" id="PF00486">
    <property type="entry name" value="Trans_reg_C"/>
    <property type="match status" value="1"/>
</dbReference>
<dbReference type="Pfam" id="PF13191">
    <property type="entry name" value="AAA_16"/>
    <property type="match status" value="1"/>
</dbReference>
<dbReference type="InterPro" id="IPR051677">
    <property type="entry name" value="AfsR-DnrI-RedD_regulator"/>
</dbReference>
<keyword evidence="10" id="KW-1185">Reference proteome</keyword>
<evidence type="ECO:0000256" key="4">
    <source>
        <dbReference type="ARBA" id="ARBA00023163"/>
    </source>
</evidence>
<dbReference type="PROSITE" id="PS51755">
    <property type="entry name" value="OMPR_PHOB"/>
    <property type="match status" value="1"/>
</dbReference>
<dbReference type="PANTHER" id="PTHR35807">
    <property type="entry name" value="TRANSCRIPTIONAL REGULATOR REDD-RELATED"/>
    <property type="match status" value="1"/>
</dbReference>
<keyword evidence="2" id="KW-0805">Transcription regulation</keyword>
<dbReference type="CDD" id="cd15831">
    <property type="entry name" value="BTAD"/>
    <property type="match status" value="1"/>
</dbReference>
<dbReference type="PROSITE" id="PS50943">
    <property type="entry name" value="HTH_CROC1"/>
    <property type="match status" value="1"/>
</dbReference>
<dbReference type="InterPro" id="IPR041664">
    <property type="entry name" value="AAA_16"/>
</dbReference>
<dbReference type="InterPro" id="IPR001387">
    <property type="entry name" value="Cro/C1-type_HTH"/>
</dbReference>
<accession>A0ABS2JJI4</accession>
<dbReference type="SUPFAM" id="SSF52540">
    <property type="entry name" value="P-loop containing nucleoside triphosphate hydrolases"/>
    <property type="match status" value="1"/>
</dbReference>
<feature type="DNA-binding region" description="OmpR/PhoB-type" evidence="5">
    <location>
        <begin position="84"/>
        <end position="187"/>
    </location>
</feature>
<dbReference type="PRINTS" id="PR00364">
    <property type="entry name" value="DISEASERSIST"/>
</dbReference>
<evidence type="ECO:0000313" key="10">
    <source>
        <dbReference type="Proteomes" id="UP000809587"/>
    </source>
</evidence>
<dbReference type="InterPro" id="IPR027417">
    <property type="entry name" value="P-loop_NTPase"/>
</dbReference>
<dbReference type="InterPro" id="IPR005158">
    <property type="entry name" value="BTAD"/>
</dbReference>
<dbReference type="EMBL" id="JAFEUO010000011">
    <property type="protein sequence ID" value="MBM7086670.1"/>
    <property type="molecule type" value="Genomic_DNA"/>
</dbReference>
<dbReference type="SUPFAM" id="SSF46894">
    <property type="entry name" value="C-terminal effector domain of the bipartite response regulators"/>
    <property type="match status" value="1"/>
</dbReference>
<dbReference type="InterPro" id="IPR036388">
    <property type="entry name" value="WH-like_DNA-bd_sf"/>
</dbReference>
<dbReference type="SUPFAM" id="SSF48452">
    <property type="entry name" value="TPR-like"/>
    <property type="match status" value="1"/>
</dbReference>
<evidence type="ECO:0000313" key="9">
    <source>
        <dbReference type="EMBL" id="MBM7086670.1"/>
    </source>
</evidence>
<proteinExistence type="inferred from homology"/>
<dbReference type="Gene3D" id="3.40.50.300">
    <property type="entry name" value="P-loop containing nucleotide triphosphate hydrolases"/>
    <property type="match status" value="1"/>
</dbReference>
<evidence type="ECO:0000256" key="5">
    <source>
        <dbReference type="PROSITE-ProRule" id="PRU01091"/>
    </source>
</evidence>
<feature type="domain" description="OmpR/PhoB-type" evidence="8">
    <location>
        <begin position="84"/>
        <end position="187"/>
    </location>
</feature>
<organism evidence="9 10">
    <name type="scientific">Micromonospora humidisoli</name>
    <dbReference type="NCBI Taxonomy" id="2807622"/>
    <lineage>
        <taxon>Bacteria</taxon>
        <taxon>Bacillati</taxon>
        <taxon>Actinomycetota</taxon>
        <taxon>Actinomycetes</taxon>
        <taxon>Micromonosporales</taxon>
        <taxon>Micromonosporaceae</taxon>
        <taxon>Micromonospora</taxon>
    </lineage>
</organism>
<keyword evidence="3 5" id="KW-0238">DNA-binding</keyword>
<dbReference type="InterPro" id="IPR001867">
    <property type="entry name" value="OmpR/PhoB-type_DNA-bd"/>
</dbReference>
<comment type="caution">
    <text evidence="9">The sequence shown here is derived from an EMBL/GenBank/DDBJ whole genome shotgun (WGS) entry which is preliminary data.</text>
</comment>
<evidence type="ECO:0000256" key="1">
    <source>
        <dbReference type="ARBA" id="ARBA00005820"/>
    </source>
</evidence>
<dbReference type="Gene3D" id="1.10.260.40">
    <property type="entry name" value="lambda repressor-like DNA-binding domains"/>
    <property type="match status" value="1"/>
</dbReference>
<dbReference type="SMART" id="SM00530">
    <property type="entry name" value="HTH_XRE"/>
    <property type="match status" value="1"/>
</dbReference>
<dbReference type="SUPFAM" id="SSF47413">
    <property type="entry name" value="lambda repressor-like DNA-binding domains"/>
    <property type="match status" value="1"/>
</dbReference>
<dbReference type="SMART" id="SM01043">
    <property type="entry name" value="BTAD"/>
    <property type="match status" value="1"/>
</dbReference>
<name>A0ABS2JJI4_9ACTN</name>
<dbReference type="SMART" id="SM00862">
    <property type="entry name" value="Trans_reg_C"/>
    <property type="match status" value="1"/>
</dbReference>
<dbReference type="PANTHER" id="PTHR35807:SF1">
    <property type="entry name" value="TRANSCRIPTIONAL REGULATOR REDD"/>
    <property type="match status" value="1"/>
</dbReference>
<dbReference type="Pfam" id="PF03704">
    <property type="entry name" value="BTAD"/>
    <property type="match status" value="1"/>
</dbReference>
<dbReference type="Gene3D" id="1.10.10.10">
    <property type="entry name" value="Winged helix-like DNA-binding domain superfamily/Winged helix DNA-binding domain"/>
    <property type="match status" value="1"/>
</dbReference>
<dbReference type="InterPro" id="IPR010982">
    <property type="entry name" value="Lambda_DNA-bd_dom_sf"/>
</dbReference>
<dbReference type="Pfam" id="PF13560">
    <property type="entry name" value="HTH_31"/>
    <property type="match status" value="1"/>
</dbReference>
<feature type="domain" description="HTH cro/C1-type" evidence="7">
    <location>
        <begin position="19"/>
        <end position="74"/>
    </location>
</feature>
<gene>
    <name evidence="9" type="ORF">JQN84_29480</name>
</gene>
<comment type="similarity">
    <text evidence="1">Belongs to the AfsR/DnrI/RedD regulatory family.</text>
</comment>
<evidence type="ECO:0000259" key="7">
    <source>
        <dbReference type="PROSITE" id="PS50943"/>
    </source>
</evidence>
<dbReference type="InterPro" id="IPR011990">
    <property type="entry name" value="TPR-like_helical_dom_sf"/>
</dbReference>
<evidence type="ECO:0000256" key="3">
    <source>
        <dbReference type="ARBA" id="ARBA00023125"/>
    </source>
</evidence>
<dbReference type="Proteomes" id="UP000809587">
    <property type="component" value="Unassembled WGS sequence"/>
</dbReference>
<sequence length="699" mass="75328">MSATQRRAAGSPDSVGQRVRALRRRVGRTQEELAAEARISLGALRDLEQDRVTQPRASTLRRIVAVLCQSPAEAHELMRLGQGDPLLAHHLLIRVLGPLTVEVDRVPVDLGSEPQRILLGALAARPNTVVSVESLVELIWGATPPPTAVDLLRSQVSRLRRKLRSSRSPGSGSGVLLANRGGYLLSVEDNQIDHLVFESELERARCDRYDGQLESALKAYQRAMAMWRGDPLADLPVLHLEPPVAALVRQLHAAILDYADTAAAINQHEQALPLLYRMVEANALHEPAHARLMVALAATGQPAAALGVYSGLRERLAGELGVDPAPDIQKVYQAILSGHTPGEDAPADPPSPIEVTDRADDTTLTVPTQLPPDSFGFVGRASALAQLDAMLEAACHQTTGTPIALISGTAGVGKTTLAVHWAHQVARRFPDGQLYANLGGFGPDATPAQSSHVLESFIRSLDSRAPVPPTLAERTVAFRSLLARRRMLVVLDNARDAEQVRPLLPGSADCFIVVTSRDSLPGMAVIEAATPLLVDLMSVGEARALLRSRLRADRLAVEPDAANELIELCARLPLALAIVAARAATNADLPLAYLVEDLRTERVLDALRHGDAATDLRRVFSWSYLALDGATAGLFRALGTRREPEIGLADAAALVGGPVDRIRQHLGELTRGQLIKEYRPRRYALHRLMHAYAAELAAA</sequence>
<reference evidence="9 10" key="1">
    <citation type="submission" date="2021-02" db="EMBL/GenBank/DDBJ databases">
        <authorList>
            <person name="Lee D.-H."/>
        </authorList>
    </citation>
    <scope>NUCLEOTIDE SEQUENCE [LARGE SCALE GENOMIC DNA]</scope>
    <source>
        <strain evidence="9 10">MMS20-R2-29</strain>
    </source>
</reference>
<evidence type="ECO:0000256" key="2">
    <source>
        <dbReference type="ARBA" id="ARBA00023015"/>
    </source>
</evidence>
<evidence type="ECO:0000256" key="6">
    <source>
        <dbReference type="SAM" id="MobiDB-lite"/>
    </source>
</evidence>
<dbReference type="CDD" id="cd00093">
    <property type="entry name" value="HTH_XRE"/>
    <property type="match status" value="1"/>
</dbReference>
<evidence type="ECO:0000259" key="8">
    <source>
        <dbReference type="PROSITE" id="PS51755"/>
    </source>
</evidence>
<dbReference type="Gene3D" id="1.25.40.10">
    <property type="entry name" value="Tetratricopeptide repeat domain"/>
    <property type="match status" value="1"/>
</dbReference>
<feature type="region of interest" description="Disordered" evidence="6">
    <location>
        <begin position="338"/>
        <end position="357"/>
    </location>
</feature>